<dbReference type="InterPro" id="IPR000713">
    <property type="entry name" value="Mur_ligase_N"/>
</dbReference>
<keyword evidence="7" id="KW-0067">ATP-binding</keyword>
<comment type="cofactor">
    <cofactor evidence="7">
        <name>Mg(2+)</name>
        <dbReference type="ChEBI" id="CHEBI:18420"/>
    </cofactor>
</comment>
<dbReference type="InterPro" id="IPR004101">
    <property type="entry name" value="Mur_ligase_C"/>
</dbReference>
<dbReference type="Pfam" id="PF02875">
    <property type="entry name" value="Mur_ligase_C"/>
    <property type="match status" value="1"/>
</dbReference>
<feature type="domain" description="Mur ligase C-terminal" evidence="10">
    <location>
        <begin position="340"/>
        <end position="495"/>
    </location>
</feature>
<name>A0A0G0NIK0_9BACT</name>
<feature type="modified residue" description="N6-carboxylysine" evidence="7">
    <location>
        <position position="228"/>
    </location>
</feature>
<keyword evidence="2 7" id="KW-0132">Cell division</keyword>
<keyword evidence="7" id="KW-0436">Ligase</keyword>
<evidence type="ECO:0000259" key="9">
    <source>
        <dbReference type="Pfam" id="PF01225"/>
    </source>
</evidence>
<feature type="binding site" evidence="7">
    <location>
        <position position="34"/>
    </location>
    <ligand>
        <name>UDP-N-acetyl-alpha-D-muramoyl-L-alanyl-D-glutamate</name>
        <dbReference type="ChEBI" id="CHEBI:83900"/>
    </ligand>
</feature>
<gene>
    <name evidence="7" type="primary">murE</name>
    <name evidence="12" type="ORF">UT08_C0004G0026</name>
</gene>
<comment type="caution">
    <text evidence="12">The sequence shown here is derived from an EMBL/GenBank/DDBJ whole genome shotgun (WGS) entry which is preliminary data.</text>
</comment>
<comment type="PTM">
    <text evidence="7">Carboxylation is probably crucial for Mg(2+) binding and, consequently, for the gamma-phosphate positioning of ATP.</text>
</comment>
<dbReference type="GO" id="GO:0008360">
    <property type="term" value="P:regulation of cell shape"/>
    <property type="evidence" value="ECO:0007669"/>
    <property type="project" value="UniProtKB-KW"/>
</dbReference>
<dbReference type="GO" id="GO:0000287">
    <property type="term" value="F:magnesium ion binding"/>
    <property type="evidence" value="ECO:0007669"/>
    <property type="project" value="UniProtKB-UniRule"/>
</dbReference>
<keyword evidence="7" id="KW-0963">Cytoplasm</keyword>
<evidence type="ECO:0000259" key="10">
    <source>
        <dbReference type="Pfam" id="PF02875"/>
    </source>
</evidence>
<evidence type="ECO:0000313" key="12">
    <source>
        <dbReference type="EMBL" id="KKQ85714.1"/>
    </source>
</evidence>
<dbReference type="InterPro" id="IPR036565">
    <property type="entry name" value="Mur-like_cat_sf"/>
</dbReference>
<keyword evidence="7" id="KW-0460">Magnesium</keyword>
<dbReference type="PANTHER" id="PTHR23135:SF4">
    <property type="entry name" value="UDP-N-ACETYLMURAMOYL-L-ALANYL-D-GLUTAMATE--2,6-DIAMINOPIMELATE LIGASE MURE HOMOLOG, CHLOROPLASTIC"/>
    <property type="match status" value="1"/>
</dbReference>
<dbReference type="Gene3D" id="3.90.190.20">
    <property type="entry name" value="Mur ligase, C-terminal domain"/>
    <property type="match status" value="1"/>
</dbReference>
<dbReference type="HAMAP" id="MF_00208">
    <property type="entry name" value="MurE"/>
    <property type="match status" value="1"/>
</dbReference>
<feature type="domain" description="Mur ligase central" evidence="11">
    <location>
        <begin position="115"/>
        <end position="317"/>
    </location>
</feature>
<evidence type="ECO:0000256" key="1">
    <source>
        <dbReference type="ARBA" id="ARBA00005898"/>
    </source>
</evidence>
<dbReference type="SUPFAM" id="SSF63418">
    <property type="entry name" value="MurE/MurF N-terminal domain"/>
    <property type="match status" value="1"/>
</dbReference>
<protein>
    <recommendedName>
        <fullName evidence="7">UDP-N-acetylmuramyl-tripeptide synthetase</fullName>
        <ecNumber evidence="7">6.3.2.-</ecNumber>
    </recommendedName>
    <alternativeName>
        <fullName evidence="7">UDP-MurNAc-tripeptide synthetase</fullName>
    </alternativeName>
</protein>
<dbReference type="SUPFAM" id="SSF53244">
    <property type="entry name" value="MurD-like peptide ligases, peptide-binding domain"/>
    <property type="match status" value="1"/>
</dbReference>
<dbReference type="GO" id="GO:0005737">
    <property type="term" value="C:cytoplasm"/>
    <property type="evidence" value="ECO:0007669"/>
    <property type="project" value="UniProtKB-SubCell"/>
</dbReference>
<keyword evidence="5 7" id="KW-0131">Cell cycle</keyword>
<dbReference type="SUPFAM" id="SSF53623">
    <property type="entry name" value="MurD-like peptide ligases, catalytic domain"/>
    <property type="match status" value="1"/>
</dbReference>
<comment type="function">
    <text evidence="7">Catalyzes the addition of an amino acid to the nucleotide precursor UDP-N-acetylmuramoyl-L-alanyl-D-glutamate (UMAG) in the biosynthesis of bacterial cell-wall peptidoglycan.</text>
</comment>
<dbReference type="Gene3D" id="3.40.1190.10">
    <property type="entry name" value="Mur-like, catalytic domain"/>
    <property type="match status" value="1"/>
</dbReference>
<dbReference type="InterPro" id="IPR005761">
    <property type="entry name" value="UDP-N-AcMur-Glu-dNH2Pim_ligase"/>
</dbReference>
<dbReference type="Pfam" id="PF01225">
    <property type="entry name" value="Mur_ligase"/>
    <property type="match status" value="1"/>
</dbReference>
<dbReference type="Gene3D" id="3.40.1390.10">
    <property type="entry name" value="MurE/MurF, N-terminal domain"/>
    <property type="match status" value="1"/>
</dbReference>
<dbReference type="NCBIfam" id="NF001126">
    <property type="entry name" value="PRK00139.1-4"/>
    <property type="match status" value="1"/>
</dbReference>
<evidence type="ECO:0000256" key="8">
    <source>
        <dbReference type="RuleBase" id="RU004135"/>
    </source>
</evidence>
<dbReference type="NCBIfam" id="TIGR01085">
    <property type="entry name" value="murE"/>
    <property type="match status" value="1"/>
</dbReference>
<evidence type="ECO:0000256" key="3">
    <source>
        <dbReference type="ARBA" id="ARBA00022960"/>
    </source>
</evidence>
<evidence type="ECO:0000256" key="5">
    <source>
        <dbReference type="ARBA" id="ARBA00023306"/>
    </source>
</evidence>
<dbReference type="PANTHER" id="PTHR23135">
    <property type="entry name" value="MUR LIGASE FAMILY MEMBER"/>
    <property type="match status" value="1"/>
</dbReference>
<dbReference type="Pfam" id="PF08245">
    <property type="entry name" value="Mur_ligase_M"/>
    <property type="match status" value="1"/>
</dbReference>
<evidence type="ECO:0000259" key="11">
    <source>
        <dbReference type="Pfam" id="PF08245"/>
    </source>
</evidence>
<dbReference type="AlphaFoldDB" id="A0A0G0NIK0"/>
<feature type="binding site" evidence="7">
    <location>
        <begin position="117"/>
        <end position="123"/>
    </location>
    <ligand>
        <name>ATP</name>
        <dbReference type="ChEBI" id="CHEBI:30616"/>
    </ligand>
</feature>
<dbReference type="GO" id="GO:0009252">
    <property type="term" value="P:peptidoglycan biosynthetic process"/>
    <property type="evidence" value="ECO:0007669"/>
    <property type="project" value="UniProtKB-UniRule"/>
</dbReference>
<dbReference type="InterPro" id="IPR013221">
    <property type="entry name" value="Mur_ligase_cen"/>
</dbReference>
<keyword evidence="7" id="KW-0547">Nucleotide-binding</keyword>
<evidence type="ECO:0000256" key="6">
    <source>
        <dbReference type="ARBA" id="ARBA00023316"/>
    </source>
</evidence>
<reference evidence="12 13" key="1">
    <citation type="journal article" date="2015" name="Nature">
        <title>rRNA introns, odd ribosomes, and small enigmatic genomes across a large radiation of phyla.</title>
        <authorList>
            <person name="Brown C.T."/>
            <person name="Hug L.A."/>
            <person name="Thomas B.C."/>
            <person name="Sharon I."/>
            <person name="Castelle C.J."/>
            <person name="Singh A."/>
            <person name="Wilkins M.J."/>
            <person name="Williams K.H."/>
            <person name="Banfield J.F."/>
        </authorList>
    </citation>
    <scope>NUCLEOTIDE SEQUENCE [LARGE SCALE GENOMIC DNA]</scope>
</reference>
<comment type="similarity">
    <text evidence="1 7">Belongs to the MurCDEF family. MurE subfamily.</text>
</comment>
<dbReference type="GO" id="GO:0016881">
    <property type="term" value="F:acid-amino acid ligase activity"/>
    <property type="evidence" value="ECO:0007669"/>
    <property type="project" value="UniProtKB-UniRule"/>
</dbReference>
<dbReference type="GO" id="GO:0051301">
    <property type="term" value="P:cell division"/>
    <property type="evidence" value="ECO:0007669"/>
    <property type="project" value="UniProtKB-KW"/>
</dbReference>
<evidence type="ECO:0000313" key="13">
    <source>
        <dbReference type="Proteomes" id="UP000034081"/>
    </source>
</evidence>
<accession>A0A0G0NIK0</accession>
<keyword evidence="6 7" id="KW-0961">Cell wall biogenesis/degradation</keyword>
<feature type="binding site" evidence="7">
    <location>
        <position position="196"/>
    </location>
    <ligand>
        <name>UDP-N-acetyl-alpha-D-muramoyl-L-alanyl-D-glutamate</name>
        <dbReference type="ChEBI" id="CHEBI:83900"/>
    </ligand>
</feature>
<dbReference type="GO" id="GO:0005524">
    <property type="term" value="F:ATP binding"/>
    <property type="evidence" value="ECO:0007669"/>
    <property type="project" value="UniProtKB-UniRule"/>
</dbReference>
<dbReference type="EMBL" id="LBVL01000004">
    <property type="protein sequence ID" value="KKQ85714.1"/>
    <property type="molecule type" value="Genomic_DNA"/>
</dbReference>
<comment type="caution">
    <text evidence="7">Lacks conserved residue(s) required for the propagation of feature annotation.</text>
</comment>
<dbReference type="EC" id="6.3.2.-" evidence="7"/>
<comment type="subcellular location">
    <subcellularLocation>
        <location evidence="7 8">Cytoplasm</location>
    </subcellularLocation>
</comment>
<proteinExistence type="inferred from homology"/>
<feature type="binding site" evidence="7">
    <location>
        <position position="188"/>
    </location>
    <ligand>
        <name>UDP-N-acetyl-alpha-D-muramoyl-L-alanyl-D-glutamate</name>
        <dbReference type="ChEBI" id="CHEBI:83900"/>
    </ligand>
</feature>
<feature type="binding site" evidence="7">
    <location>
        <position position="194"/>
    </location>
    <ligand>
        <name>UDP-N-acetyl-alpha-D-muramoyl-L-alanyl-D-glutamate</name>
        <dbReference type="ChEBI" id="CHEBI:83900"/>
    </ligand>
</feature>
<evidence type="ECO:0000256" key="2">
    <source>
        <dbReference type="ARBA" id="ARBA00022618"/>
    </source>
</evidence>
<dbReference type="UniPathway" id="UPA00219"/>
<dbReference type="InterPro" id="IPR036615">
    <property type="entry name" value="Mur_ligase_C_dom_sf"/>
</dbReference>
<evidence type="ECO:0000256" key="4">
    <source>
        <dbReference type="ARBA" id="ARBA00022984"/>
    </source>
</evidence>
<feature type="domain" description="Mur ligase N-terminal catalytic" evidence="9">
    <location>
        <begin position="27"/>
        <end position="103"/>
    </location>
</feature>
<comment type="pathway">
    <text evidence="7 8">Cell wall biogenesis; peptidoglycan biosynthesis.</text>
</comment>
<dbReference type="STRING" id="1618570.UT08_C0004G0026"/>
<keyword evidence="4 7" id="KW-0573">Peptidoglycan synthesis</keyword>
<dbReference type="GO" id="GO:0071555">
    <property type="term" value="P:cell wall organization"/>
    <property type="evidence" value="ECO:0007669"/>
    <property type="project" value="UniProtKB-KW"/>
</dbReference>
<dbReference type="InterPro" id="IPR035911">
    <property type="entry name" value="MurE/MurF_N"/>
</dbReference>
<organism evidence="12 13">
    <name type="scientific">Candidatus Woesebacteria bacterium GW2011_GWB1_38_8</name>
    <dbReference type="NCBI Taxonomy" id="1618570"/>
    <lineage>
        <taxon>Bacteria</taxon>
        <taxon>Candidatus Woeseibacteriota</taxon>
    </lineage>
</organism>
<evidence type="ECO:0000256" key="7">
    <source>
        <dbReference type="HAMAP-Rule" id="MF_00208"/>
    </source>
</evidence>
<sequence>MKLKSLLVALSELEIDKKSFSKTNFNINFITDDSRSVKKDSLFVACKGLNYDGHKFISEAIDKGARVVVGEKNKSELKLSKGIPYIKVNNSMRALGFLASAFYGNPSGNLKVIGVTGTDGKTTTASLIHHILNQSGKRVGLVTTVSAKIGNKEIDTGFHVTSPDPVTLNIILRDMVRAKCEYAVVEVTSHGLDQERVAGVDFDTAVITNLTHEHLDYHKTFEDYRNAKAKIFKSVKKITVLNQDDESYEFFKSLTPLGAQVLSYSIKSKVASVYSQNIKDIEEGTTFEVVDGVQSYSLETNLMGEYNISNILAALTCCRYYAIEPDVIKKALKTFKAPKGRLEKIENNKGLEIYIDFAHTPNSLENVLKLLRRKADSKQKKGKLIAVFGCAGERDIDKRSMMGEISAKYADISIFTAEDPRSEKVESIINEMIKGARKLGIKELKDTSEVAEWTSRMVDGMKHIYISIPERGEAIALAIQKLAKKGDTVVICGKGHEQSMAYDKIEHPWSDQEAVRIALKGGVKEIKRPNL</sequence>
<keyword evidence="3 7" id="KW-0133">Cell shape</keyword>
<dbReference type="Proteomes" id="UP000034081">
    <property type="component" value="Unassembled WGS sequence"/>
</dbReference>